<organism evidence="3 4">
    <name type="scientific">Streptomyces xanthophaeus</name>
    <dbReference type="NCBI Taxonomy" id="67385"/>
    <lineage>
        <taxon>Bacteria</taxon>
        <taxon>Bacillati</taxon>
        <taxon>Actinomycetota</taxon>
        <taxon>Actinomycetes</taxon>
        <taxon>Kitasatosporales</taxon>
        <taxon>Streptomycetaceae</taxon>
        <taxon>Streptomyces</taxon>
    </lineage>
</organism>
<dbReference type="Proteomes" id="UP000600026">
    <property type="component" value="Unassembled WGS sequence"/>
</dbReference>
<feature type="region of interest" description="Disordered" evidence="1">
    <location>
        <begin position="90"/>
        <end position="113"/>
    </location>
</feature>
<keyword evidence="2" id="KW-0472">Membrane</keyword>
<dbReference type="OrthoDB" id="3871948at2"/>
<proteinExistence type="predicted"/>
<reference evidence="3" key="1">
    <citation type="submission" date="2020-09" db="EMBL/GenBank/DDBJ databases">
        <title>Whole genome shotgun sequence of Streptomyces xanthophaeus NBRC 12829.</title>
        <authorList>
            <person name="Komaki H."/>
            <person name="Tamura T."/>
        </authorList>
    </citation>
    <scope>NUCLEOTIDE SEQUENCE</scope>
    <source>
        <strain evidence="3">NBRC 12829</strain>
    </source>
</reference>
<keyword evidence="4" id="KW-1185">Reference proteome</keyword>
<evidence type="ECO:0008006" key="5">
    <source>
        <dbReference type="Google" id="ProtNLM"/>
    </source>
</evidence>
<dbReference type="InterPro" id="IPR021315">
    <property type="entry name" value="Gap/Sap"/>
</dbReference>
<keyword evidence="2" id="KW-1133">Transmembrane helix</keyword>
<dbReference type="EMBL" id="BNEE01000006">
    <property type="protein sequence ID" value="GHI85894.1"/>
    <property type="molecule type" value="Genomic_DNA"/>
</dbReference>
<dbReference type="AlphaFoldDB" id="A0A919LIW1"/>
<dbReference type="Pfam" id="PF11139">
    <property type="entry name" value="SfLAP"/>
    <property type="match status" value="1"/>
</dbReference>
<feature type="transmembrane region" description="Helical" evidence="2">
    <location>
        <begin position="151"/>
        <end position="177"/>
    </location>
</feature>
<feature type="transmembrane region" description="Helical" evidence="2">
    <location>
        <begin position="198"/>
        <end position="217"/>
    </location>
</feature>
<gene>
    <name evidence="3" type="ORF">Sxan_32580</name>
</gene>
<feature type="transmembrane region" description="Helical" evidence="2">
    <location>
        <begin position="6"/>
        <end position="28"/>
    </location>
</feature>
<comment type="caution">
    <text evidence="3">The sequence shown here is derived from an EMBL/GenBank/DDBJ whole genome shotgun (WGS) entry which is preliminary data.</text>
</comment>
<protein>
    <recommendedName>
        <fullName evidence="5">GAP family protein</fullName>
    </recommendedName>
</protein>
<evidence type="ECO:0000313" key="3">
    <source>
        <dbReference type="EMBL" id="GHI85894.1"/>
    </source>
</evidence>
<feature type="transmembrane region" description="Helical" evidence="2">
    <location>
        <begin position="122"/>
        <end position="145"/>
    </location>
</feature>
<accession>A0A919LIW1</accession>
<name>A0A919LIW1_9ACTN</name>
<sequence length="221" mass="23363">MVLDLILIGLAVTLFPLPIMAFVLVVSAPRGVHKGLAFILAWLACLVAVIAIVLFLTGGQPPPPRSPPSIGALVATLVIGVGLIVYSEHRRRRHRRTGPAPKRETAGTSLSSRMDDATGWSAAALAVLLQPWGMVGAAAATVVQADLSHGATYVALAGFCLLATSSLLAMELYMVFAPERAQLVLTGLRAWLQSHKDQAVVVVCLLLGLWLVGRSLYQLTG</sequence>
<evidence type="ECO:0000313" key="4">
    <source>
        <dbReference type="Proteomes" id="UP000600026"/>
    </source>
</evidence>
<evidence type="ECO:0000256" key="1">
    <source>
        <dbReference type="SAM" id="MobiDB-lite"/>
    </source>
</evidence>
<keyword evidence="2" id="KW-0812">Transmembrane</keyword>
<evidence type="ECO:0000256" key="2">
    <source>
        <dbReference type="SAM" id="Phobius"/>
    </source>
</evidence>
<feature type="transmembrane region" description="Helical" evidence="2">
    <location>
        <begin position="35"/>
        <end position="56"/>
    </location>
</feature>
<dbReference type="RefSeq" id="WP_031147710.1">
    <property type="nucleotide sequence ID" value="NZ_BNEE01000006.1"/>
</dbReference>
<feature type="transmembrane region" description="Helical" evidence="2">
    <location>
        <begin position="68"/>
        <end position="86"/>
    </location>
</feature>